<dbReference type="PROSITE" id="PS50283">
    <property type="entry name" value="NA_SOLUT_SYMP_3"/>
    <property type="match status" value="1"/>
</dbReference>
<comment type="similarity">
    <text evidence="2 7">Belongs to the sodium:solute symporter (SSF) (TC 2.A.21) family.</text>
</comment>
<evidence type="ECO:0000256" key="2">
    <source>
        <dbReference type="ARBA" id="ARBA00006434"/>
    </source>
</evidence>
<feature type="transmembrane region" description="Helical" evidence="9">
    <location>
        <begin position="212"/>
        <end position="236"/>
    </location>
</feature>
<dbReference type="CDD" id="cd11476">
    <property type="entry name" value="SLC5sbd_DUR3"/>
    <property type="match status" value="1"/>
</dbReference>
<evidence type="ECO:0000256" key="1">
    <source>
        <dbReference type="ARBA" id="ARBA00004141"/>
    </source>
</evidence>
<proteinExistence type="inferred from homology"/>
<dbReference type="InterPro" id="IPR031155">
    <property type="entry name" value="DUR"/>
</dbReference>
<feature type="transmembrane region" description="Helical" evidence="9">
    <location>
        <begin position="269"/>
        <end position="294"/>
    </location>
</feature>
<reference evidence="10" key="1">
    <citation type="submission" date="2017-08" db="EMBL/GenBank/DDBJ databases">
        <authorList>
            <person name="Polle J.E."/>
            <person name="Barry K."/>
            <person name="Cushman J."/>
            <person name="Schmutz J."/>
            <person name="Tran D."/>
            <person name="Hathwaick L.T."/>
            <person name="Yim W.C."/>
            <person name="Jenkins J."/>
            <person name="Mckie-Krisberg Z.M."/>
            <person name="Prochnik S."/>
            <person name="Lindquist E."/>
            <person name="Dockter R.B."/>
            <person name="Adam C."/>
            <person name="Molina H."/>
            <person name="Bunkerborg J."/>
            <person name="Jin E."/>
            <person name="Buchheim M."/>
            <person name="Magnuson J."/>
        </authorList>
    </citation>
    <scope>NUCLEOTIDE SEQUENCE</scope>
    <source>
        <strain evidence="10">CCAP 19/18</strain>
    </source>
</reference>
<comment type="caution">
    <text evidence="10">The sequence shown here is derived from an EMBL/GenBank/DDBJ whole genome shotgun (WGS) entry which is preliminary data.</text>
</comment>
<evidence type="ECO:0000313" key="11">
    <source>
        <dbReference type="Proteomes" id="UP000815325"/>
    </source>
</evidence>
<feature type="transmembrane region" description="Helical" evidence="9">
    <location>
        <begin position="510"/>
        <end position="532"/>
    </location>
</feature>
<evidence type="ECO:0000256" key="6">
    <source>
        <dbReference type="ARBA" id="ARBA00023136"/>
    </source>
</evidence>
<feature type="transmembrane region" description="Helical" evidence="9">
    <location>
        <begin position="469"/>
        <end position="490"/>
    </location>
</feature>
<name>A0ABQ7GK39_DUNSA</name>
<comment type="subcellular location">
    <subcellularLocation>
        <location evidence="1">Membrane</location>
        <topology evidence="1">Multi-pass membrane protein</topology>
    </subcellularLocation>
</comment>
<dbReference type="Gene3D" id="1.20.1730.10">
    <property type="entry name" value="Sodium/glucose cotransporter"/>
    <property type="match status" value="1"/>
</dbReference>
<keyword evidence="5 9" id="KW-1133">Transmembrane helix</keyword>
<evidence type="ECO:0000256" key="3">
    <source>
        <dbReference type="ARBA" id="ARBA00022448"/>
    </source>
</evidence>
<evidence type="ECO:0000256" key="9">
    <source>
        <dbReference type="SAM" id="Phobius"/>
    </source>
</evidence>
<dbReference type="Proteomes" id="UP000815325">
    <property type="component" value="Unassembled WGS sequence"/>
</dbReference>
<dbReference type="PANTHER" id="PTHR46154">
    <property type="match status" value="1"/>
</dbReference>
<accession>A0ABQ7GK39</accession>
<dbReference type="PANTHER" id="PTHR46154:SF4">
    <property type="entry name" value="UREA ACTIVE TRANSPORTER"/>
    <property type="match status" value="1"/>
</dbReference>
<organism evidence="10 11">
    <name type="scientific">Dunaliella salina</name>
    <name type="common">Green alga</name>
    <name type="synonym">Protococcus salinus</name>
    <dbReference type="NCBI Taxonomy" id="3046"/>
    <lineage>
        <taxon>Eukaryota</taxon>
        <taxon>Viridiplantae</taxon>
        <taxon>Chlorophyta</taxon>
        <taxon>core chlorophytes</taxon>
        <taxon>Chlorophyceae</taxon>
        <taxon>CS clade</taxon>
        <taxon>Chlamydomonadales</taxon>
        <taxon>Dunaliellaceae</taxon>
        <taxon>Dunaliella</taxon>
    </lineage>
</organism>
<feature type="region of interest" description="Disordered" evidence="8">
    <location>
        <begin position="642"/>
        <end position="661"/>
    </location>
</feature>
<evidence type="ECO:0000313" key="10">
    <source>
        <dbReference type="EMBL" id="KAF5834988.1"/>
    </source>
</evidence>
<keyword evidence="4 9" id="KW-0812">Transmembrane</keyword>
<dbReference type="InterPro" id="IPR038377">
    <property type="entry name" value="Na/Glc_symporter_sf"/>
</dbReference>
<dbReference type="Pfam" id="PF00474">
    <property type="entry name" value="SSF"/>
    <property type="match status" value="1"/>
</dbReference>
<feature type="transmembrane region" description="Helical" evidence="9">
    <location>
        <begin position="598"/>
        <end position="622"/>
    </location>
</feature>
<dbReference type="EMBL" id="MU069727">
    <property type="protein sequence ID" value="KAF5834988.1"/>
    <property type="molecule type" value="Genomic_DNA"/>
</dbReference>
<evidence type="ECO:0000256" key="5">
    <source>
        <dbReference type="ARBA" id="ARBA00022989"/>
    </source>
</evidence>
<feature type="transmembrane region" description="Helical" evidence="9">
    <location>
        <begin position="442"/>
        <end position="462"/>
    </location>
</feature>
<protein>
    <submittedName>
        <fullName evidence="10">Sodium:solute symporter family-domain-containing protein</fullName>
    </submittedName>
</protein>
<feature type="transmembrane region" description="Helical" evidence="9">
    <location>
        <begin position="187"/>
        <end position="205"/>
    </location>
</feature>
<evidence type="ECO:0000256" key="7">
    <source>
        <dbReference type="RuleBase" id="RU362091"/>
    </source>
</evidence>
<gene>
    <name evidence="10" type="ORF">DUNSADRAFT_8045</name>
</gene>
<feature type="transmembrane region" description="Helical" evidence="9">
    <location>
        <begin position="33"/>
        <end position="55"/>
    </location>
</feature>
<dbReference type="InterPro" id="IPR001734">
    <property type="entry name" value="Na/solute_symporter"/>
</dbReference>
<feature type="transmembrane region" description="Helical" evidence="9">
    <location>
        <begin position="156"/>
        <end position="181"/>
    </location>
</feature>
<feature type="transmembrane region" description="Helical" evidence="9">
    <location>
        <begin position="567"/>
        <end position="586"/>
    </location>
</feature>
<keyword evidence="6 9" id="KW-0472">Membrane</keyword>
<feature type="transmembrane region" description="Helical" evidence="9">
    <location>
        <begin position="314"/>
        <end position="336"/>
    </location>
</feature>
<keyword evidence="11" id="KW-1185">Reference proteome</keyword>
<dbReference type="NCBIfam" id="TIGR00813">
    <property type="entry name" value="sss"/>
    <property type="match status" value="1"/>
</dbReference>
<feature type="transmembrane region" description="Helical" evidence="9">
    <location>
        <begin position="417"/>
        <end position="436"/>
    </location>
</feature>
<keyword evidence="3" id="KW-0813">Transport</keyword>
<evidence type="ECO:0000256" key="8">
    <source>
        <dbReference type="SAM" id="MobiDB-lite"/>
    </source>
</evidence>
<evidence type="ECO:0000256" key="4">
    <source>
        <dbReference type="ARBA" id="ARBA00022692"/>
    </source>
</evidence>
<feature type="transmembrane region" description="Helical" evidence="9">
    <location>
        <begin position="112"/>
        <end position="130"/>
    </location>
</feature>
<sequence length="684" mass="74017">MAACPEYTNQFGLTQYDGQCAYFEGKPPLPEGLGWFVVIGLGAVFALSTVALVWLDSKYGGSSNNNSEDYNTAGHSMKTGLVACNVVSKWTWAATLLQSSNVAFKFGVSGPFWYAAGATVQVLLFSILAVEVKRKAPHAHTVLEIINVRWGKTAHLVYLFFTVVTNIIVTAMLVLGGAAVIEALSGVNIYAASMLIPIGVVAYTIQGGLRATFLAAWSHTALIYIALCTFCFLIYANHKDLGSPAKVWENLNANSEKRPPLGNNMGASYLTMFSESGLIFGIINIIGNFGTVFVDQSYWQSAIAAQPQSTFKGYMIGGLCWFAIPFTMATSLGLAGRALDLPITIQESNEGLVPPAVATHLMGKGGAFLLMLQLFLAVTSTGNSEQMAVASLFSYDVYRQYFNPQATNEKLLLVSRIMVGVYAVISGVIAIILLEIGLNLGWVYLVMGIIIGSAVFPLAACITWKKVSAVAAVTSSLVGIPLAIMTWLVTAATLNDGVVDLDTTAQDYPMLAGNLVALFFSAILCITLSFIFPQDFDWNELQKIPVAHGKTKHEVLDHDTRMELNKIYSICIKTGAGLTFVLLVAWPCLALPARVFGLGYFTFWVILSMIWGLIAAILCIFWPLYDARETIMCIIKQGILRQKPPSTPSSVSGIDPDTSISPDIKVELKKVEMLEGSQHPPAQH</sequence>
<feature type="transmembrane region" description="Helical" evidence="9">
    <location>
        <begin position="356"/>
        <end position="378"/>
    </location>
</feature>